<proteinExistence type="predicted"/>
<dbReference type="Proteomes" id="UP000282574">
    <property type="component" value="Unassembled WGS sequence"/>
</dbReference>
<evidence type="ECO:0000313" key="2">
    <source>
        <dbReference type="Proteomes" id="UP000282574"/>
    </source>
</evidence>
<evidence type="ECO:0000313" key="1">
    <source>
        <dbReference type="EMBL" id="RUT12155.1"/>
    </source>
</evidence>
<gene>
    <name evidence="1" type="ORF">DSM107010_25700</name>
</gene>
<keyword evidence="2" id="KW-1185">Reference proteome</keyword>
<comment type="caution">
    <text evidence="1">The sequence shown here is derived from an EMBL/GenBank/DDBJ whole genome shotgun (WGS) entry which is preliminary data.</text>
</comment>
<reference evidence="1 2" key="1">
    <citation type="journal article" date="2019" name="Genome Biol. Evol.">
        <title>Day and night: Metabolic profiles and evolutionary relationships of six axenic non-marine cyanobacteria.</title>
        <authorList>
            <person name="Will S.E."/>
            <person name="Henke P."/>
            <person name="Boedeker C."/>
            <person name="Huang S."/>
            <person name="Brinkmann H."/>
            <person name="Rohde M."/>
            <person name="Jarek M."/>
            <person name="Friedl T."/>
            <person name="Seufert S."/>
            <person name="Schumacher M."/>
            <person name="Overmann J."/>
            <person name="Neumann-Schaal M."/>
            <person name="Petersen J."/>
        </authorList>
    </citation>
    <scope>NUCLEOTIDE SEQUENCE [LARGE SCALE GENOMIC DNA]</scope>
    <source>
        <strain evidence="1 2">SAG 39.79</strain>
    </source>
</reference>
<evidence type="ECO:0008006" key="3">
    <source>
        <dbReference type="Google" id="ProtNLM"/>
    </source>
</evidence>
<accession>A0AB37ULB6</accession>
<sequence length="91" mass="10177">MPKNISYHSYLIESLKEPSEASAYFKAVLAEGSVELLQKAIDNLIEAGYNNLAIALDLQQLNNFTLLSAMTTKVETKNLFQTADLELKQRV</sequence>
<organism evidence="1 2">
    <name type="scientific">Chroococcidiopsis cubana SAG 39.79</name>
    <dbReference type="NCBI Taxonomy" id="388085"/>
    <lineage>
        <taxon>Bacteria</taxon>
        <taxon>Bacillati</taxon>
        <taxon>Cyanobacteriota</taxon>
        <taxon>Cyanophyceae</taxon>
        <taxon>Chroococcidiopsidales</taxon>
        <taxon>Chroococcidiopsidaceae</taxon>
        <taxon>Chroococcidiopsis</taxon>
    </lineage>
</organism>
<dbReference type="AlphaFoldDB" id="A0AB37ULB6"/>
<protein>
    <recommendedName>
        <fullName evidence="3">Transcriptional regulator</fullName>
    </recommendedName>
</protein>
<name>A0AB37ULB6_9CYAN</name>
<dbReference type="EMBL" id="RSCK01000017">
    <property type="protein sequence ID" value="RUT12155.1"/>
    <property type="molecule type" value="Genomic_DNA"/>
</dbReference>